<evidence type="ECO:0000256" key="2">
    <source>
        <dbReference type="ARBA" id="ARBA00023136"/>
    </source>
</evidence>
<feature type="non-terminal residue" evidence="5">
    <location>
        <position position="1"/>
    </location>
</feature>
<dbReference type="InterPro" id="IPR036942">
    <property type="entry name" value="Beta-barrel_TonB_sf"/>
</dbReference>
<feature type="non-terminal residue" evidence="5">
    <location>
        <position position="90"/>
    </location>
</feature>
<keyword evidence="2" id="KW-0472">Membrane</keyword>
<dbReference type="EMBL" id="AZMM01006832">
    <property type="protein sequence ID" value="ETJ39285.1"/>
    <property type="molecule type" value="Genomic_DNA"/>
</dbReference>
<keyword evidence="5" id="KW-0675">Receptor</keyword>
<name>W1YC78_9ZZZZ</name>
<dbReference type="GO" id="GO:0009279">
    <property type="term" value="C:cell outer membrane"/>
    <property type="evidence" value="ECO:0007669"/>
    <property type="project" value="UniProtKB-SubCell"/>
</dbReference>
<dbReference type="SUPFAM" id="SSF56935">
    <property type="entry name" value="Porins"/>
    <property type="match status" value="1"/>
</dbReference>
<accession>W1YC78</accession>
<gene>
    <name evidence="5" type="ORF">Q604_UNBC06832G0001</name>
</gene>
<organism evidence="5">
    <name type="scientific">human gut metagenome</name>
    <dbReference type="NCBI Taxonomy" id="408170"/>
    <lineage>
        <taxon>unclassified sequences</taxon>
        <taxon>metagenomes</taxon>
        <taxon>organismal metagenomes</taxon>
    </lineage>
</organism>
<dbReference type="Gene3D" id="2.40.170.20">
    <property type="entry name" value="TonB-dependent receptor, beta-barrel domain"/>
    <property type="match status" value="1"/>
</dbReference>
<comment type="caution">
    <text evidence="5">The sequence shown here is derived from an EMBL/GenBank/DDBJ whole genome shotgun (WGS) entry which is preliminary data.</text>
</comment>
<evidence type="ECO:0000259" key="4">
    <source>
        <dbReference type="Pfam" id="PF00593"/>
    </source>
</evidence>
<dbReference type="Pfam" id="PF00593">
    <property type="entry name" value="TonB_dep_Rec_b-barrel"/>
    <property type="match status" value="1"/>
</dbReference>
<dbReference type="InterPro" id="IPR000531">
    <property type="entry name" value="Beta-barrel_TonB"/>
</dbReference>
<evidence type="ECO:0000256" key="3">
    <source>
        <dbReference type="ARBA" id="ARBA00023237"/>
    </source>
</evidence>
<keyword evidence="3" id="KW-0998">Cell outer membrane</keyword>
<feature type="domain" description="TonB-dependent receptor-like beta-barrel" evidence="4">
    <location>
        <begin position="2"/>
        <end position="88"/>
    </location>
</feature>
<evidence type="ECO:0000256" key="1">
    <source>
        <dbReference type="ARBA" id="ARBA00004442"/>
    </source>
</evidence>
<dbReference type="AlphaFoldDB" id="W1YC78"/>
<protein>
    <submittedName>
        <fullName evidence="5">Catecholate siderophore receptor Fiu</fullName>
    </submittedName>
</protein>
<proteinExistence type="predicted"/>
<reference evidence="5" key="1">
    <citation type="submission" date="2013-12" db="EMBL/GenBank/DDBJ databases">
        <title>A Varibaculum cambriense genome reconstructed from a premature infant gut community with otherwise low bacterial novelty that shifts toward anaerobic metabolism during the third week of life.</title>
        <authorList>
            <person name="Brown C.T."/>
            <person name="Sharon I."/>
            <person name="Thomas B.C."/>
            <person name="Castelle C.J."/>
            <person name="Morowitz M.J."/>
            <person name="Banfield J.F."/>
        </authorList>
    </citation>
    <scope>NUCLEOTIDE SEQUENCE</scope>
</reference>
<sequence length="90" mass="9373">TLQITRDFELNGGIRLDNYHTEYDSATACGGSGRGAITCPAGVAKGSPVTTVDTAKSGNLVNWKAGALYHLTENGNVYINYAVSQQPPGG</sequence>
<evidence type="ECO:0000313" key="5">
    <source>
        <dbReference type="EMBL" id="ETJ39285.1"/>
    </source>
</evidence>
<comment type="subcellular location">
    <subcellularLocation>
        <location evidence="1">Cell outer membrane</location>
    </subcellularLocation>
</comment>